<name>A0A376BTL2_9NEIS</name>
<dbReference type="EMBL" id="UFSO01000003">
    <property type="protein sequence ID" value="SSY79734.1"/>
    <property type="molecule type" value="Genomic_DNA"/>
</dbReference>
<feature type="signal peptide" evidence="1">
    <location>
        <begin position="1"/>
        <end position="18"/>
    </location>
</feature>
<protein>
    <recommendedName>
        <fullName evidence="4">Alginate export domain-containing protein</fullName>
    </recommendedName>
</protein>
<accession>A0A376BTL2</accession>
<dbReference type="STRING" id="1120980.GCA_000745955_00455"/>
<dbReference type="RefSeq" id="WP_034291288.1">
    <property type="nucleotide sequence ID" value="NZ_CP091519.2"/>
</dbReference>
<keyword evidence="1" id="KW-0732">Signal</keyword>
<reference evidence="2 3" key="1">
    <citation type="submission" date="2018-06" db="EMBL/GenBank/DDBJ databases">
        <authorList>
            <consortium name="Pathogen Informatics"/>
            <person name="Doyle S."/>
        </authorList>
    </citation>
    <scope>NUCLEOTIDE SEQUENCE [LARGE SCALE GENOMIC DNA]</scope>
    <source>
        <strain evidence="2 3">NCTC10283</strain>
    </source>
</reference>
<sequence length="315" mass="36703">MKMKLCALMVFAMPCAFAQQNDTWVDVQHQNTHNTLKSWANRMDDWFGEPDPNHPASANLRVMLDTNWDKYDGVRVKPRVRGRVKLPVLERKVSVVFGDDDLDHEIVNSSRDELNRPMVYNNDKWLNARSSRNENSSLALRWSNISKKQGIDTDADIGVRSGDDVYLRLKASKTWKHGQHYTTKLEQMYRYGLDSKHFARSSMEVKRAQADDVFVANYVHADYVDNDDEKGWSWGNSLYRQHNLSGNRRLNYGVQVGGALSGDGHRLNSYGLFASWRQPVWRDWLFVQPEVRYANNRDEDRKHYPSVLFRVEAIF</sequence>
<proteinExistence type="predicted"/>
<evidence type="ECO:0000313" key="2">
    <source>
        <dbReference type="EMBL" id="SSY79734.1"/>
    </source>
</evidence>
<feature type="chain" id="PRO_5016928195" description="Alginate export domain-containing protein" evidence="1">
    <location>
        <begin position="19"/>
        <end position="315"/>
    </location>
</feature>
<evidence type="ECO:0000256" key="1">
    <source>
        <dbReference type="SAM" id="SignalP"/>
    </source>
</evidence>
<evidence type="ECO:0008006" key="4">
    <source>
        <dbReference type="Google" id="ProtNLM"/>
    </source>
</evidence>
<dbReference type="OrthoDB" id="6646492at2"/>
<evidence type="ECO:0000313" key="3">
    <source>
        <dbReference type="Proteomes" id="UP000254209"/>
    </source>
</evidence>
<keyword evidence="3" id="KW-1185">Reference proteome</keyword>
<dbReference type="Proteomes" id="UP000254209">
    <property type="component" value="Unassembled WGS sequence"/>
</dbReference>
<gene>
    <name evidence="2" type="ORF">NCTC10283_01461</name>
</gene>
<organism evidence="2 3">
    <name type="scientific">Alysiella crassa</name>
    <dbReference type="NCBI Taxonomy" id="153491"/>
    <lineage>
        <taxon>Bacteria</taxon>
        <taxon>Pseudomonadati</taxon>
        <taxon>Pseudomonadota</taxon>
        <taxon>Betaproteobacteria</taxon>
        <taxon>Neisseriales</taxon>
        <taxon>Neisseriaceae</taxon>
        <taxon>Alysiella</taxon>
    </lineage>
</organism>
<dbReference type="AlphaFoldDB" id="A0A376BTL2"/>